<feature type="region of interest" description="Disordered" evidence="1">
    <location>
        <begin position="1"/>
        <end position="53"/>
    </location>
</feature>
<accession>A0A837ZZ47</accession>
<evidence type="ECO:0000256" key="1">
    <source>
        <dbReference type="SAM" id="MobiDB-lite"/>
    </source>
</evidence>
<feature type="region of interest" description="Disordered" evidence="1">
    <location>
        <begin position="86"/>
        <end position="174"/>
    </location>
</feature>
<organism evidence="2 3">
    <name type="scientific">Haloechinothrix aidingensis</name>
    <dbReference type="NCBI Taxonomy" id="2752311"/>
    <lineage>
        <taxon>Bacteria</taxon>
        <taxon>Bacillati</taxon>
        <taxon>Actinomycetota</taxon>
        <taxon>Actinomycetes</taxon>
        <taxon>Pseudonocardiales</taxon>
        <taxon>Pseudonocardiaceae</taxon>
        <taxon>Haloechinothrix</taxon>
    </lineage>
</organism>
<feature type="compositionally biased region" description="Basic and acidic residues" evidence="1">
    <location>
        <begin position="99"/>
        <end position="116"/>
    </location>
</feature>
<gene>
    <name evidence="2" type="ORF">H0B56_08120</name>
</gene>
<comment type="caution">
    <text evidence="2">The sequence shown here is derived from an EMBL/GenBank/DDBJ whole genome shotgun (WGS) entry which is preliminary data.</text>
</comment>
<dbReference type="AlphaFoldDB" id="A0A837ZZ47"/>
<reference evidence="2 3" key="1">
    <citation type="submission" date="2020-07" db="EMBL/GenBank/DDBJ databases">
        <title>Genome of Haloechinothrix sp.</title>
        <authorList>
            <person name="Tang S.-K."/>
            <person name="Yang L."/>
            <person name="Zhu W.-Y."/>
        </authorList>
    </citation>
    <scope>NUCLEOTIDE SEQUENCE [LARGE SCALE GENOMIC DNA]</scope>
    <source>
        <strain evidence="2 3">YIM 98757</strain>
    </source>
</reference>
<proteinExistence type="predicted"/>
<feature type="compositionally biased region" description="Basic and acidic residues" evidence="1">
    <location>
        <begin position="14"/>
        <end position="32"/>
    </location>
</feature>
<dbReference type="EMBL" id="JACCKD010000002">
    <property type="protein sequence ID" value="MBA0125504.1"/>
    <property type="molecule type" value="Genomic_DNA"/>
</dbReference>
<protein>
    <submittedName>
        <fullName evidence="2">Uncharacterized protein</fullName>
    </submittedName>
</protein>
<dbReference type="RefSeq" id="WP_180892279.1">
    <property type="nucleotide sequence ID" value="NZ_JACCKD010000002.1"/>
</dbReference>
<evidence type="ECO:0000313" key="3">
    <source>
        <dbReference type="Proteomes" id="UP000582974"/>
    </source>
</evidence>
<name>A0A837ZZ47_9PSEU</name>
<evidence type="ECO:0000313" key="2">
    <source>
        <dbReference type="EMBL" id="MBA0125504.1"/>
    </source>
</evidence>
<sequence length="200" mass="21305">MGKRGARPPGGDEPPAREPARDGGRRQPRHDGPVPATELLAREGRPIDEGDSPVLGEAVASVRRGMLGVTAALVVIAGGGPLVSEVLLGDDSAAGDGGQRVDTRSESTEEGRDRVEPASASTTTTSTPPAESPSPEPPGEESQRETPRRSSDPGPAGRARTPEPSGSPPDWREEWREYVPDRYQDYAEEGSEYQRRYWGG</sequence>
<feature type="compositionally biased region" description="Low complexity" evidence="1">
    <location>
        <begin position="117"/>
        <end position="129"/>
    </location>
</feature>
<feature type="compositionally biased region" description="Basic and acidic residues" evidence="1">
    <location>
        <begin position="141"/>
        <end position="151"/>
    </location>
</feature>
<keyword evidence="3" id="KW-1185">Reference proteome</keyword>
<dbReference type="Proteomes" id="UP000582974">
    <property type="component" value="Unassembled WGS sequence"/>
</dbReference>